<dbReference type="InterPro" id="IPR042067">
    <property type="entry name" value="Sip3_PH"/>
</dbReference>
<feature type="transmembrane region" description="Helical" evidence="1">
    <location>
        <begin position="942"/>
        <end position="965"/>
    </location>
</feature>
<keyword evidence="1" id="KW-0812">Transmembrane</keyword>
<reference evidence="3 4" key="1">
    <citation type="journal article" date="2004" name="Nature">
        <title>Genome evolution in yeasts.</title>
        <authorList>
            <consortium name="Genolevures"/>
            <person name="Dujon B."/>
            <person name="Sherman D."/>
            <person name="Fischer G."/>
            <person name="Durrens P."/>
            <person name="Casaregola S."/>
            <person name="Lafontaine I."/>
            <person name="de Montigny J."/>
            <person name="Marck C."/>
            <person name="Neuveglise C."/>
            <person name="Talla E."/>
            <person name="Goffard N."/>
            <person name="Frangeul L."/>
            <person name="Aigle M."/>
            <person name="Anthouard V."/>
            <person name="Babour A."/>
            <person name="Barbe V."/>
            <person name="Barnay S."/>
            <person name="Blanchin S."/>
            <person name="Beckerich J.M."/>
            <person name="Beyne E."/>
            <person name="Bleykasten C."/>
            <person name="Boisrame A."/>
            <person name="Boyer J."/>
            <person name="Cattolico L."/>
            <person name="Confanioleri F."/>
            <person name="de Daruvar A."/>
            <person name="Despons L."/>
            <person name="Fabre E."/>
            <person name="Fairhead C."/>
            <person name="Ferry-Dumazet H."/>
            <person name="Groppi A."/>
            <person name="Hantraye F."/>
            <person name="Hennequin C."/>
            <person name="Jauniaux N."/>
            <person name="Joyet P."/>
            <person name="Kachouri R."/>
            <person name="Kerrest A."/>
            <person name="Koszul R."/>
            <person name="Lemaire M."/>
            <person name="Lesur I."/>
            <person name="Ma L."/>
            <person name="Muller H."/>
            <person name="Nicaud J.M."/>
            <person name="Nikolski M."/>
            <person name="Oztas S."/>
            <person name="Ozier-Kalogeropoulos O."/>
            <person name="Pellenz S."/>
            <person name="Potier S."/>
            <person name="Richard G.F."/>
            <person name="Straub M.L."/>
            <person name="Suleau A."/>
            <person name="Swennene D."/>
            <person name="Tekaia F."/>
            <person name="Wesolowski-Louvel M."/>
            <person name="Westhof E."/>
            <person name="Wirth B."/>
            <person name="Zeniou-Meyer M."/>
            <person name="Zivanovic I."/>
            <person name="Bolotin-Fukuhara M."/>
            <person name="Thierry A."/>
            <person name="Bouchier C."/>
            <person name="Caudron B."/>
            <person name="Scarpelli C."/>
            <person name="Gaillardin C."/>
            <person name="Weissenbach J."/>
            <person name="Wincker P."/>
            <person name="Souciet J.L."/>
        </authorList>
    </citation>
    <scope>NUCLEOTIDE SEQUENCE [LARGE SCALE GENOMIC DNA]</scope>
    <source>
        <strain evidence="4">ATCC 36239 / CBS 767 / BCRC 21394 / JCM 1990 / NBRC 0083 / IGC 2968</strain>
    </source>
</reference>
<dbReference type="AlphaFoldDB" id="Q6BPC8"/>
<name>Q6BPC8_DEBHA</name>
<keyword evidence="4" id="KW-1185">Reference proteome</keyword>
<dbReference type="GO" id="GO:0005737">
    <property type="term" value="C:cytoplasm"/>
    <property type="evidence" value="ECO:0007669"/>
    <property type="project" value="InterPro"/>
</dbReference>
<dbReference type="EMBL" id="CR382137">
    <property type="protein sequence ID" value="CAG88188.2"/>
    <property type="molecule type" value="Genomic_DNA"/>
</dbReference>
<dbReference type="InterPro" id="IPR039463">
    <property type="entry name" value="Sip3/Lam1_BAR"/>
</dbReference>
<evidence type="ECO:0000256" key="1">
    <source>
        <dbReference type="SAM" id="Phobius"/>
    </source>
</evidence>
<dbReference type="Gene3D" id="2.30.29.30">
    <property type="entry name" value="Pleckstrin-homology domain (PH domain)/Phosphotyrosine-binding domain (PTB)"/>
    <property type="match status" value="1"/>
</dbReference>
<feature type="domain" description="PH" evidence="2">
    <location>
        <begin position="292"/>
        <end position="393"/>
    </location>
</feature>
<dbReference type="HOGENOM" id="CLU_001720_0_0_1"/>
<dbReference type="InterPro" id="IPR027267">
    <property type="entry name" value="AH/BAR_dom_sf"/>
</dbReference>
<feature type="transmembrane region" description="Helical" evidence="1">
    <location>
        <begin position="972"/>
        <end position="990"/>
    </location>
</feature>
<dbReference type="PANTHER" id="PTHR14248">
    <property type="entry name" value="CYCLIN Y, ISOFORM A"/>
    <property type="match status" value="1"/>
</dbReference>
<dbReference type="CDD" id="cd07609">
    <property type="entry name" value="BAR_SIP3_fungi"/>
    <property type="match status" value="1"/>
</dbReference>
<dbReference type="STRING" id="284592.Q6BPC8"/>
<gene>
    <name evidence="3" type="ordered locus">DEHA2E14674g</name>
</gene>
<organism evidence="3 4">
    <name type="scientific">Debaryomyces hansenii (strain ATCC 36239 / CBS 767 / BCRC 21394 / JCM 1990 / NBRC 0083 / IGC 2968)</name>
    <name type="common">Yeast</name>
    <name type="synonym">Torulaspora hansenii</name>
    <dbReference type="NCBI Taxonomy" id="284592"/>
    <lineage>
        <taxon>Eukaryota</taxon>
        <taxon>Fungi</taxon>
        <taxon>Dikarya</taxon>
        <taxon>Ascomycota</taxon>
        <taxon>Saccharomycotina</taxon>
        <taxon>Pichiomycetes</taxon>
        <taxon>Debaryomycetaceae</taxon>
        <taxon>Debaryomyces</taxon>
    </lineage>
</organism>
<dbReference type="FunCoup" id="Q6BPC8">
    <property type="interactions" value="59"/>
</dbReference>
<dbReference type="KEGG" id="dha:DEHA2E14674g"/>
<dbReference type="CDD" id="cd13280">
    <property type="entry name" value="PH_SIP3"/>
    <property type="match status" value="1"/>
</dbReference>
<evidence type="ECO:0000259" key="2">
    <source>
        <dbReference type="PROSITE" id="PS50003"/>
    </source>
</evidence>
<dbReference type="Pfam" id="PF00169">
    <property type="entry name" value="PH"/>
    <property type="match status" value="1"/>
</dbReference>
<dbReference type="InterPro" id="IPR004148">
    <property type="entry name" value="BAR_dom"/>
</dbReference>
<dbReference type="Gene3D" id="1.20.1270.60">
    <property type="entry name" value="Arfaptin homology (AH) domain/BAR domain"/>
    <property type="match status" value="1"/>
</dbReference>
<dbReference type="OMA" id="TKVEWLW"/>
<keyword evidence="1" id="KW-0472">Membrane</keyword>
<proteinExistence type="predicted"/>
<dbReference type="SMART" id="SM00233">
    <property type="entry name" value="PH"/>
    <property type="match status" value="1"/>
</dbReference>
<dbReference type="SUPFAM" id="SSF50729">
    <property type="entry name" value="PH domain-like"/>
    <property type="match status" value="1"/>
</dbReference>
<dbReference type="InterPro" id="IPR001849">
    <property type="entry name" value="PH_domain"/>
</dbReference>
<dbReference type="RefSeq" id="XP_459942.2">
    <property type="nucleotide sequence ID" value="XM_459942.1"/>
</dbReference>
<evidence type="ECO:0000313" key="4">
    <source>
        <dbReference type="Proteomes" id="UP000000599"/>
    </source>
</evidence>
<dbReference type="InParanoid" id="Q6BPC8"/>
<sequence length="1173" mass="135258">MTSADDFRSIRLIAVTFKEAALDSPSFRASINHMDDQIDNIEKWIIALSSSVKKFPKYLEELQSFSNSLLEHLVPPFIQDGLIDQEYTVQSLTTTGDGLKRLWGTSLAAMNVNSYAIDRLHSRVIRDINHFRESRTRFEMAQNKYDKYLEIYLASSKTKNPTIVMEDVAQLFQVRRDYIHESLEVVIQLTKLGNLLDKLLVRFSTDFWKNKKELFTNWVDTAYKEEWEKISKIQNWSDCYASAIGKINKDLHQARHQVEQSSSNQYQPSTNADDYNVSLINAKSLLDSEEIACEKHGYLFMKTYVEKSGKPIWVRRWGFIKNGVFGLLMLSPSKKFVQESDKIGILLCKIQYSPNEDRRFCFEIKTVDVTILFQAETLKELKSWLSVFENERSRVSNSQDTGLLNIASGRYPPILMEFASTANTSMDRELTNTKIINSVGQIITSSKLSSHIEKNEVFFRNHIYYQIPQIRPPFITDTTRSSIIGYSIADATSLPTALTANIWGSVNWGLYYLNDYSDANLSEMDKQRDIRLASDADSFESGIHYPHDYPDDLVSLDIQMRALFEVAVEPGEICLVSFRCICSPNSKQDLSGRCFITKNHVYFYIQESGFISLFKRHIGSLVSVECSHRKNNDLLKMYNVRGVITMKLFLDDGNLIKQKIMHIVNNRISDNPKCNDELVTEIVEIDAQYYKAMTDARKKVSNNKEPDIIPSVIANNVGNRPLQFKINYRDESYSMLERTYNLPPKAIFHALLGDNSIILDGKSAFTSLGSIIKMPWGKKPNGKLHRKFNSPTIYEGRSKAELQFEQSIENMVDDEYYNFTHVKSSYKFLGCKFSIKYRFIITRHTYTQSKFFVYAHTECDKCSVLSKMIQTICHRLCINQARTLDIDLKNVVKKVGRHGMIVKSIYLYGKLTQSEQYVDEFKPIPVIKIRVFGVLSILIRKFLFYNLVIVSGLFHFVVNSVITFARGIRMNYALVFILLLSTLFNFFLVGKTSYSYWIVRSANKLADEHLHSKPMMLQRAIYLRDTSDLLETIHTSQLHANSTSSACFDTFKNTSFVLNYDGTTTWKEDYADESTREVAKSLKKSFQEIGIKRHDLLVKLRMLNQMETEIAKGEWRNWLMSELQKCDYINNSLFKNIKADADEKTYNEMASGINSVEQYCECCSAELSNLDLL</sequence>
<protein>
    <submittedName>
        <fullName evidence="3">DEHA2E14674p</fullName>
    </submittedName>
</protein>
<dbReference type="OrthoDB" id="10070851at2759"/>
<evidence type="ECO:0000313" key="3">
    <source>
        <dbReference type="EMBL" id="CAG88188.2"/>
    </source>
</evidence>
<keyword evidence="1" id="KW-1133">Transmembrane helix</keyword>
<dbReference type="Pfam" id="PF16746">
    <property type="entry name" value="BAR_3"/>
    <property type="match status" value="1"/>
</dbReference>
<dbReference type="Proteomes" id="UP000000599">
    <property type="component" value="Chromosome E"/>
</dbReference>
<dbReference type="GeneID" id="2902101"/>
<dbReference type="SUPFAM" id="SSF103657">
    <property type="entry name" value="BAR/IMD domain-like"/>
    <property type="match status" value="1"/>
</dbReference>
<accession>Q6BPC8</accession>
<dbReference type="eggNOG" id="ENOG502QU87">
    <property type="taxonomic scope" value="Eukaryota"/>
</dbReference>
<dbReference type="PROSITE" id="PS50003">
    <property type="entry name" value="PH_DOMAIN"/>
    <property type="match status" value="1"/>
</dbReference>
<dbReference type="InterPro" id="IPR011993">
    <property type="entry name" value="PH-like_dom_sf"/>
</dbReference>